<dbReference type="Pfam" id="PF01547">
    <property type="entry name" value="SBP_bac_1"/>
    <property type="match status" value="1"/>
</dbReference>
<dbReference type="InterPro" id="IPR050490">
    <property type="entry name" value="Bact_solute-bd_prot1"/>
</dbReference>
<keyword evidence="3" id="KW-1185">Reference proteome</keyword>
<feature type="signal peptide" evidence="1">
    <location>
        <begin position="1"/>
        <end position="22"/>
    </location>
</feature>
<dbReference type="Proteomes" id="UP000032431">
    <property type="component" value="Chromosome I"/>
</dbReference>
<evidence type="ECO:0008006" key="4">
    <source>
        <dbReference type="Google" id="ProtNLM"/>
    </source>
</evidence>
<dbReference type="HOGENOM" id="CLU_031285_12_0_9"/>
<dbReference type="OrthoDB" id="9795467at2"/>
<dbReference type="PATRIC" id="fig|29343.3.peg.866"/>
<evidence type="ECO:0000313" key="2">
    <source>
        <dbReference type="EMBL" id="CDZ23948.1"/>
    </source>
</evidence>
<protein>
    <recommendedName>
        <fullName evidence="4">Extracellular solute-binding protein</fullName>
    </recommendedName>
</protein>
<dbReference type="SUPFAM" id="SSF53850">
    <property type="entry name" value="Periplasmic binding protein-like II"/>
    <property type="match status" value="1"/>
</dbReference>
<dbReference type="KEGG" id="ccel:CCDG5_0819"/>
<dbReference type="PANTHER" id="PTHR43649">
    <property type="entry name" value="ARABINOSE-BINDING PROTEIN-RELATED"/>
    <property type="match status" value="1"/>
</dbReference>
<reference evidence="3" key="1">
    <citation type="submission" date="2014-07" db="EMBL/GenBank/DDBJ databases">
        <authorList>
            <person name="Wibberg D."/>
        </authorList>
    </citation>
    <scope>NUCLEOTIDE SEQUENCE [LARGE SCALE GENOMIC DNA]</scope>
    <source>
        <strain evidence="3">DG5</strain>
    </source>
</reference>
<name>A0A078KNC4_9FIRM</name>
<dbReference type="InterPro" id="IPR006059">
    <property type="entry name" value="SBP"/>
</dbReference>
<gene>
    <name evidence="2" type="ORF">CCDG5_0819</name>
</gene>
<sequence length="429" mass="47289">MISAKKLVSILLAGAMVFGLTACSSKNSGGTSSSSEEKITLKVWHQWSDDSNNLRKHYNEAVEQYEKSHPNIKIVSDSLATEAYKTKLQTAFAGNSADCDVFYDWSPGRTKSLAESGKILAIDDYVDEETLNSVKEGSLDAFKMNGKLYSLPMFSWYMCLFCNRELFEQAGAKEPTTYDELIDACKKLSAKGFLPIVNGTKDAWNACFIYEFLAMRENGAEAVNNYLNGNSKMGDGFADAAKKVIELVNVGAFGDSTLATGSTDADTIFTTGKAAMRIQGSWFAGNCYADDSTVKGKVDALPVPLVNGGKGDETNFCGGFTESFLINSNTKHPKEAYEFMKYINRTMGKYVAQDSLGFDGWKDDVDTSNWNDIWKQIADMTSKCKVSTLAWDTFLDSAKTNAHQQDVLALFVNKITPEDFVKNENASWE</sequence>
<dbReference type="AlphaFoldDB" id="A0A078KNC4"/>
<dbReference type="EMBL" id="LM995447">
    <property type="protein sequence ID" value="CDZ23948.1"/>
    <property type="molecule type" value="Genomic_DNA"/>
</dbReference>
<proteinExistence type="predicted"/>
<dbReference type="PROSITE" id="PS51257">
    <property type="entry name" value="PROKAR_LIPOPROTEIN"/>
    <property type="match status" value="1"/>
</dbReference>
<keyword evidence="1" id="KW-0732">Signal</keyword>
<organism evidence="2 3">
    <name type="scientific">[Clostridium] cellulosi</name>
    <dbReference type="NCBI Taxonomy" id="29343"/>
    <lineage>
        <taxon>Bacteria</taxon>
        <taxon>Bacillati</taxon>
        <taxon>Bacillota</taxon>
        <taxon>Clostridia</taxon>
        <taxon>Eubacteriales</taxon>
        <taxon>Oscillospiraceae</taxon>
        <taxon>Oscillospiraceae incertae sedis</taxon>
    </lineage>
</organism>
<dbReference type="STRING" id="29343.CCDG5_0819"/>
<evidence type="ECO:0000313" key="3">
    <source>
        <dbReference type="Proteomes" id="UP000032431"/>
    </source>
</evidence>
<accession>A0A078KNC4</accession>
<feature type="chain" id="PRO_5038857354" description="Extracellular solute-binding protein" evidence="1">
    <location>
        <begin position="23"/>
        <end position="429"/>
    </location>
</feature>
<dbReference type="Gene3D" id="3.40.190.10">
    <property type="entry name" value="Periplasmic binding protein-like II"/>
    <property type="match status" value="2"/>
</dbReference>
<evidence type="ECO:0000256" key="1">
    <source>
        <dbReference type="SAM" id="SignalP"/>
    </source>
</evidence>